<proteinExistence type="inferred from homology"/>
<dbReference type="Pfam" id="PF06782">
    <property type="entry name" value="UPF0236"/>
    <property type="match status" value="1"/>
</dbReference>
<comment type="similarity">
    <text evidence="1">Belongs to the UPF0236 family.</text>
</comment>
<dbReference type="AlphaFoldDB" id="A0A9D1G856"/>
<sequence>MEASFIDTKGLIEKEFMLKVEQIENQKASELSLRGWKYVKTASRTVIFTFGEMTYTRRCYKKGNEYCYPVDQALGLIPYVRYSLEICCLIAKLATDMTYRAVARTLEKTKGIHITKDTVLKVRKLVDKLYAERKEFDVLKDEEIVERKKVDKLYIEGDGIMVKTPLKDGKKRTDLAHFVIHEGVEKKHKRNTLINKHEILVRSNKLARKLVLDYLYNTYEFDENSMIITNSDMGKGYTAYTFKELVKTFRCKHEHFYDEYHVHDAISRLLQSVPELKNRAFEAIKTHNRKELKLVFDSFESTITDEKSHQRFWDISRRLLENFHYTLAAEKRGLSHEGIGIMESQHCKIANRMKHRKMKWSLKGAETMAKMIIDVATNRLDDLFFGDWRLQYYKMQIKGFSAAKVNTISGEKKNIKESTYKIDYTGWIG</sequence>
<dbReference type="InterPro" id="IPR009620">
    <property type="entry name" value="UPF0236"/>
</dbReference>
<reference evidence="2" key="1">
    <citation type="submission" date="2020-10" db="EMBL/GenBank/DDBJ databases">
        <authorList>
            <person name="Gilroy R."/>
        </authorList>
    </citation>
    <scope>NUCLEOTIDE SEQUENCE</scope>
    <source>
        <strain evidence="2">14508</strain>
    </source>
</reference>
<evidence type="ECO:0000313" key="3">
    <source>
        <dbReference type="Proteomes" id="UP000886893"/>
    </source>
</evidence>
<dbReference type="NCBIfam" id="NF033529">
    <property type="entry name" value="transpos_ISLre2"/>
    <property type="match status" value="1"/>
</dbReference>
<protein>
    <submittedName>
        <fullName evidence="2">ISLre2 family transposase</fullName>
    </submittedName>
</protein>
<reference evidence="2" key="2">
    <citation type="journal article" date="2021" name="PeerJ">
        <title>Extensive microbial diversity within the chicken gut microbiome revealed by metagenomics and culture.</title>
        <authorList>
            <person name="Gilroy R."/>
            <person name="Ravi A."/>
            <person name="Getino M."/>
            <person name="Pursley I."/>
            <person name="Horton D.L."/>
            <person name="Alikhan N.F."/>
            <person name="Baker D."/>
            <person name="Gharbi K."/>
            <person name="Hall N."/>
            <person name="Watson M."/>
            <person name="Adriaenssens E.M."/>
            <person name="Foster-Nyarko E."/>
            <person name="Jarju S."/>
            <person name="Secka A."/>
            <person name="Antonio M."/>
            <person name="Oren A."/>
            <person name="Chaudhuri R.R."/>
            <person name="La Ragione R."/>
            <person name="Hildebrand F."/>
            <person name="Pallen M.J."/>
        </authorList>
    </citation>
    <scope>NUCLEOTIDE SEQUENCE</scope>
    <source>
        <strain evidence="2">14508</strain>
    </source>
</reference>
<dbReference type="EMBL" id="DVKI01000059">
    <property type="protein sequence ID" value="HIT17122.1"/>
    <property type="molecule type" value="Genomic_DNA"/>
</dbReference>
<name>A0A9D1G856_9FIRM</name>
<accession>A0A9D1G856</accession>
<evidence type="ECO:0000313" key="2">
    <source>
        <dbReference type="EMBL" id="HIT17122.1"/>
    </source>
</evidence>
<evidence type="ECO:0000256" key="1">
    <source>
        <dbReference type="ARBA" id="ARBA00006539"/>
    </source>
</evidence>
<comment type="caution">
    <text evidence="2">The sequence shown here is derived from an EMBL/GenBank/DDBJ whole genome shotgun (WGS) entry which is preliminary data.</text>
</comment>
<dbReference type="Proteomes" id="UP000886893">
    <property type="component" value="Unassembled WGS sequence"/>
</dbReference>
<organism evidence="2 3">
    <name type="scientific">Candidatus Caccosoma faecigallinarum</name>
    <dbReference type="NCBI Taxonomy" id="2840720"/>
    <lineage>
        <taxon>Bacteria</taxon>
        <taxon>Bacillati</taxon>
        <taxon>Bacillota</taxon>
        <taxon>Bacillota incertae sedis</taxon>
        <taxon>Candidatus Caccosoma</taxon>
    </lineage>
</organism>
<gene>
    <name evidence="2" type="ORF">IAD04_01920</name>
</gene>